<comment type="caution">
    <text evidence="3">The sequence shown here is derived from an EMBL/GenBank/DDBJ whole genome shotgun (WGS) entry which is preliminary data.</text>
</comment>
<protein>
    <submittedName>
        <fullName evidence="3">Uncharacterized protein</fullName>
    </submittedName>
</protein>
<evidence type="ECO:0000256" key="2">
    <source>
        <dbReference type="SAM" id="SignalP"/>
    </source>
</evidence>
<feature type="compositionally biased region" description="Pro residues" evidence="1">
    <location>
        <begin position="239"/>
        <end position="259"/>
    </location>
</feature>
<feature type="compositionally biased region" description="Pro residues" evidence="1">
    <location>
        <begin position="210"/>
        <end position="219"/>
    </location>
</feature>
<feature type="signal peptide" evidence="2">
    <location>
        <begin position="1"/>
        <end position="25"/>
    </location>
</feature>
<accession>A0A955LVY8</accession>
<evidence type="ECO:0000313" key="3">
    <source>
        <dbReference type="EMBL" id="MCA9397759.1"/>
    </source>
</evidence>
<proteinExistence type="predicted"/>
<evidence type="ECO:0000256" key="1">
    <source>
        <dbReference type="SAM" id="MobiDB-lite"/>
    </source>
</evidence>
<feature type="region of interest" description="Disordered" evidence="1">
    <location>
        <begin position="202"/>
        <end position="265"/>
    </location>
</feature>
<name>A0A955LVY8_UNCKA</name>
<dbReference type="AlphaFoldDB" id="A0A955LVY8"/>
<gene>
    <name evidence="3" type="ORF">KC573_02930</name>
</gene>
<keyword evidence="2" id="KW-0732">Signal</keyword>
<organism evidence="3 4">
    <name type="scientific">candidate division WWE3 bacterium</name>
    <dbReference type="NCBI Taxonomy" id="2053526"/>
    <lineage>
        <taxon>Bacteria</taxon>
        <taxon>Katanobacteria</taxon>
    </lineage>
</organism>
<dbReference type="EMBL" id="JAGQKY010000132">
    <property type="protein sequence ID" value="MCA9397759.1"/>
    <property type="molecule type" value="Genomic_DNA"/>
</dbReference>
<reference evidence="3" key="2">
    <citation type="journal article" date="2021" name="Microbiome">
        <title>Successional dynamics and alternative stable states in a saline activated sludge microbial community over 9 years.</title>
        <authorList>
            <person name="Wang Y."/>
            <person name="Ye J."/>
            <person name="Ju F."/>
            <person name="Liu L."/>
            <person name="Boyd J.A."/>
            <person name="Deng Y."/>
            <person name="Parks D.H."/>
            <person name="Jiang X."/>
            <person name="Yin X."/>
            <person name="Woodcroft B.J."/>
            <person name="Tyson G.W."/>
            <person name="Hugenholtz P."/>
            <person name="Polz M.F."/>
            <person name="Zhang T."/>
        </authorList>
    </citation>
    <scope>NUCLEOTIDE SEQUENCE</scope>
    <source>
        <strain evidence="3">HKST-UBA02</strain>
    </source>
</reference>
<feature type="chain" id="PRO_5037377128" evidence="2">
    <location>
        <begin position="26"/>
        <end position="280"/>
    </location>
</feature>
<reference evidence="3" key="1">
    <citation type="submission" date="2020-04" db="EMBL/GenBank/DDBJ databases">
        <authorList>
            <person name="Zhang T."/>
        </authorList>
    </citation>
    <scope>NUCLEOTIDE SEQUENCE</scope>
    <source>
        <strain evidence="3">HKST-UBA02</strain>
    </source>
</reference>
<sequence>MKKFPWLVILAVLAIFSVFALNASAGELPEEADEVNAPTPAEAAPECWLNIPYGIENGNIVYLELWCNLPANPAGGDYDYLEIEAQFALNIGGYDEGYFTWDFNCASPPLASCGGRNWDVYSVNGVTSMEIVLRSDKAGGLTTSRMKGPGQVRLGFGRIVITQPPTSGCVNFTPEFYGGASEVQLFGSQAILWPSDKLSSHSTCGTFVTPTPPPSPTPTTQPTATPSPTQPGPTATPTTQPPGPTVTPSPTQTPSPAPTPVDCSDPGTYCVFLPATLNQK</sequence>
<evidence type="ECO:0000313" key="4">
    <source>
        <dbReference type="Proteomes" id="UP000699691"/>
    </source>
</evidence>
<feature type="compositionally biased region" description="Low complexity" evidence="1">
    <location>
        <begin position="220"/>
        <end position="238"/>
    </location>
</feature>
<dbReference type="Proteomes" id="UP000699691">
    <property type="component" value="Unassembled WGS sequence"/>
</dbReference>